<evidence type="ECO:0000313" key="1">
    <source>
        <dbReference type="EMBL" id="KDB22986.1"/>
    </source>
</evidence>
<evidence type="ECO:0000313" key="2">
    <source>
        <dbReference type="Proteomes" id="UP000024533"/>
    </source>
</evidence>
<accession>A0A059J530</accession>
<name>A0A059J530_TRIIM</name>
<proteinExistence type="predicted"/>
<keyword evidence="2" id="KW-1185">Reference proteome</keyword>
<dbReference type="AlphaFoldDB" id="A0A059J530"/>
<dbReference type="HOGENOM" id="CLU_2308044_0_0_1"/>
<sequence>MEVKIVEPHENNDNTKEQKIYDILAYLMFNSLNRLAIIVDHTQVLSILSQPGKDLYNKKRDTLMLLWFRLRYKWANVTTQAPGQYIYQRQGKFFDQSCADCEANAVIL</sequence>
<dbReference type="Proteomes" id="UP000024533">
    <property type="component" value="Unassembled WGS sequence"/>
</dbReference>
<comment type="caution">
    <text evidence="1">The sequence shown here is derived from an EMBL/GenBank/DDBJ whole genome shotgun (WGS) entry which is preliminary data.</text>
</comment>
<gene>
    <name evidence="1" type="ORF">H109_05093</name>
</gene>
<reference evidence="1 2" key="1">
    <citation type="submission" date="2014-02" db="EMBL/GenBank/DDBJ databases">
        <title>The Genome Sequence of Trichophyton interdigitale MR816.</title>
        <authorList>
            <consortium name="The Broad Institute Genomics Platform"/>
            <person name="Cuomo C.A."/>
            <person name="White T.C."/>
            <person name="Graser Y."/>
            <person name="Martinez-Rossi N."/>
            <person name="Heitman J."/>
            <person name="Young S.K."/>
            <person name="Zeng Q."/>
            <person name="Gargeya S."/>
            <person name="Abouelleil A."/>
            <person name="Alvarado L."/>
            <person name="Chapman S.B."/>
            <person name="Gainer-Dewar J."/>
            <person name="Goldberg J."/>
            <person name="Griggs A."/>
            <person name="Gujja S."/>
            <person name="Hansen M."/>
            <person name="Howarth C."/>
            <person name="Imamovic A."/>
            <person name="Larimer J."/>
            <person name="Martinez D."/>
            <person name="Murphy C."/>
            <person name="Pearson M.D."/>
            <person name="Persinoti G."/>
            <person name="Poon T."/>
            <person name="Priest M."/>
            <person name="Roberts A.D."/>
            <person name="Saif S."/>
            <person name="Shea T.D."/>
            <person name="Sykes S.N."/>
            <person name="Wortman J."/>
            <person name="Nusbaum C."/>
            <person name="Birren B."/>
        </authorList>
    </citation>
    <scope>NUCLEOTIDE SEQUENCE [LARGE SCALE GENOMIC DNA]</scope>
    <source>
        <strain evidence="1 2">MR816</strain>
    </source>
</reference>
<protein>
    <submittedName>
        <fullName evidence="1">Uncharacterized protein</fullName>
    </submittedName>
</protein>
<organism evidence="1 2">
    <name type="scientific">Trichophyton interdigitale (strain MR816)</name>
    <dbReference type="NCBI Taxonomy" id="1215338"/>
    <lineage>
        <taxon>Eukaryota</taxon>
        <taxon>Fungi</taxon>
        <taxon>Dikarya</taxon>
        <taxon>Ascomycota</taxon>
        <taxon>Pezizomycotina</taxon>
        <taxon>Eurotiomycetes</taxon>
        <taxon>Eurotiomycetidae</taxon>
        <taxon>Onygenales</taxon>
        <taxon>Arthrodermataceae</taxon>
        <taxon>Trichophyton</taxon>
    </lineage>
</organism>
<dbReference type="EMBL" id="AOKY01000324">
    <property type="protein sequence ID" value="KDB22986.1"/>
    <property type="molecule type" value="Genomic_DNA"/>
</dbReference>